<evidence type="ECO:0000256" key="1">
    <source>
        <dbReference type="ARBA" id="ARBA00001964"/>
    </source>
</evidence>
<dbReference type="SMART" id="SM00861">
    <property type="entry name" value="Transket_pyr"/>
    <property type="match status" value="1"/>
</dbReference>
<dbReference type="InterPro" id="IPR033248">
    <property type="entry name" value="Transketolase_C"/>
</dbReference>
<keyword evidence="3" id="KW-0786">Thiamine pyrophosphate</keyword>
<dbReference type="InterPro" id="IPR029061">
    <property type="entry name" value="THDP-binding"/>
</dbReference>
<gene>
    <name evidence="5" type="ORF">CHK_1438</name>
</gene>
<dbReference type="InterPro" id="IPR009014">
    <property type="entry name" value="Transketo_C/PFOR_II"/>
</dbReference>
<dbReference type="SUPFAM" id="SSF52922">
    <property type="entry name" value="TK C-terminal domain-like"/>
    <property type="match status" value="1"/>
</dbReference>
<dbReference type="FunFam" id="3.40.50.970:FF:000001">
    <property type="entry name" value="Pyruvate dehydrogenase E1 beta subunit"/>
    <property type="match status" value="1"/>
</dbReference>
<evidence type="ECO:0000256" key="3">
    <source>
        <dbReference type="ARBA" id="ARBA00023052"/>
    </source>
</evidence>
<dbReference type="NCBIfam" id="NF006667">
    <property type="entry name" value="PRK09212.1"/>
    <property type="match status" value="1"/>
</dbReference>
<dbReference type="SUPFAM" id="SSF52518">
    <property type="entry name" value="Thiamin diphosphate-binding fold (THDP-binding)"/>
    <property type="match status" value="1"/>
</dbReference>
<keyword evidence="2 5" id="KW-0560">Oxidoreductase</keyword>
<sequence>MAQKTIAEALREAIAEEMRRDERVFCIGEDIGVDGGFGGAFTVTLGLEKEFGHDRIIDTPISEILIAGAATGAAMTGMRPIADVQYGDFLFCMMDQLVDETAKMRYMSGGKITVPMVMRAPVGATTRGAQHAQSLEGFFTHVPGLKVICPATAYDAVGLLRTAVHDDDPVVMFEHKKLYGSKGNRAEKGALSPIGEVPDEYYTIPFGKAEVRREGTDVTIVANLLMMYNAMQAAAQLEEEGISCEVIDPRTLVPFDYDTLYASIRKTGRLAIVHEDVQRNGWGAEVAAKVASEALYYLDAPIKRICTYNVPIPFAPVMENFVVPSVERIITEIKQLMTE</sequence>
<dbReference type="EMBL" id="LAYJ01000088">
    <property type="protein sequence ID" value="KKI51051.1"/>
    <property type="molecule type" value="Genomic_DNA"/>
</dbReference>
<reference evidence="5 6" key="1">
    <citation type="submission" date="2015-04" db="EMBL/GenBank/DDBJ databases">
        <title>Draft genome sequence of bacteremic isolate Catabacter hongkongensis type strain HKU16T.</title>
        <authorList>
            <person name="Lau S.K."/>
            <person name="Teng J.L."/>
            <person name="Huang Y."/>
            <person name="Curreem S.O."/>
            <person name="Tsui S.K."/>
            <person name="Woo P.C."/>
        </authorList>
    </citation>
    <scope>NUCLEOTIDE SEQUENCE [LARGE SCALE GENOMIC DNA]</scope>
    <source>
        <strain evidence="5 6">HKU16</strain>
    </source>
</reference>
<evidence type="ECO:0000259" key="4">
    <source>
        <dbReference type="SMART" id="SM00861"/>
    </source>
</evidence>
<dbReference type="PATRIC" id="fig|270498.16.peg.877"/>
<dbReference type="InterPro" id="IPR005475">
    <property type="entry name" value="Transketolase-like_Pyr-bd"/>
</dbReference>
<feature type="domain" description="Transketolase-like pyrimidine-binding" evidence="4">
    <location>
        <begin position="4"/>
        <end position="181"/>
    </location>
</feature>
<dbReference type="Pfam" id="PF02780">
    <property type="entry name" value="Transketolase_C"/>
    <property type="match status" value="1"/>
</dbReference>
<comment type="caution">
    <text evidence="5">The sequence shown here is derived from an EMBL/GenBank/DDBJ whole genome shotgun (WGS) entry which is preliminary data.</text>
</comment>
<dbReference type="FunFam" id="3.40.50.920:FF:000001">
    <property type="entry name" value="Pyruvate dehydrogenase E1 beta subunit"/>
    <property type="match status" value="1"/>
</dbReference>
<dbReference type="CDD" id="cd07036">
    <property type="entry name" value="TPP_PYR_E1-PDHc-beta_like"/>
    <property type="match status" value="1"/>
</dbReference>
<name>A0A0M2NJB5_9FIRM</name>
<evidence type="ECO:0000313" key="6">
    <source>
        <dbReference type="Proteomes" id="UP000034076"/>
    </source>
</evidence>
<dbReference type="PANTHER" id="PTHR43257:SF2">
    <property type="entry name" value="PYRUVATE DEHYDROGENASE E1 COMPONENT SUBUNIT BETA"/>
    <property type="match status" value="1"/>
</dbReference>
<dbReference type="Gene3D" id="3.40.50.920">
    <property type="match status" value="1"/>
</dbReference>
<dbReference type="STRING" id="270498.CHK_1438"/>
<dbReference type="Gene3D" id="3.40.50.970">
    <property type="match status" value="1"/>
</dbReference>
<organism evidence="5 6">
    <name type="scientific">Christensenella hongkongensis</name>
    <dbReference type="NCBI Taxonomy" id="270498"/>
    <lineage>
        <taxon>Bacteria</taxon>
        <taxon>Bacillati</taxon>
        <taxon>Bacillota</taxon>
        <taxon>Clostridia</taxon>
        <taxon>Christensenellales</taxon>
        <taxon>Christensenellaceae</taxon>
        <taxon>Christensenella</taxon>
    </lineage>
</organism>
<dbReference type="PANTHER" id="PTHR43257">
    <property type="entry name" value="PYRUVATE DEHYDROGENASE E1 COMPONENT BETA SUBUNIT"/>
    <property type="match status" value="1"/>
</dbReference>
<comment type="cofactor">
    <cofactor evidence="1">
        <name>thiamine diphosphate</name>
        <dbReference type="ChEBI" id="CHEBI:58937"/>
    </cofactor>
</comment>
<dbReference type="RefSeq" id="WP_046443312.1">
    <property type="nucleotide sequence ID" value="NZ_LAYJ01000088.1"/>
</dbReference>
<evidence type="ECO:0000313" key="5">
    <source>
        <dbReference type="EMBL" id="KKI51051.1"/>
    </source>
</evidence>
<dbReference type="Pfam" id="PF02779">
    <property type="entry name" value="Transket_pyr"/>
    <property type="match status" value="1"/>
</dbReference>
<proteinExistence type="predicted"/>
<dbReference type="EC" id="1.2.4.-" evidence="5"/>
<evidence type="ECO:0000256" key="2">
    <source>
        <dbReference type="ARBA" id="ARBA00023002"/>
    </source>
</evidence>
<protein>
    <submittedName>
        <fullName evidence="5">Acetoin dehydrogenase E1 component beta-subunit</fullName>
        <ecNumber evidence="5">1.2.4.-</ecNumber>
    </submittedName>
</protein>
<accession>A0A0M2NJB5</accession>
<keyword evidence="6" id="KW-1185">Reference proteome</keyword>
<dbReference type="Proteomes" id="UP000034076">
    <property type="component" value="Unassembled WGS sequence"/>
</dbReference>
<dbReference type="GO" id="GO:0016491">
    <property type="term" value="F:oxidoreductase activity"/>
    <property type="evidence" value="ECO:0007669"/>
    <property type="project" value="UniProtKB-KW"/>
</dbReference>
<dbReference type="AlphaFoldDB" id="A0A0M2NJB5"/>